<reference evidence="3" key="1">
    <citation type="submission" date="2016-10" db="EMBL/GenBank/DDBJ databases">
        <authorList>
            <person name="Varghese N."/>
            <person name="Submissions S."/>
        </authorList>
    </citation>
    <scope>NUCLEOTIDE SEQUENCE [LARGE SCALE GENOMIC DNA]</scope>
    <source>
        <strain evidence="3">DSM 19315</strain>
    </source>
</reference>
<keyword evidence="2" id="KW-0808">Transferase</keyword>
<dbReference type="EMBL" id="FOPC01000006">
    <property type="protein sequence ID" value="SFG64148.1"/>
    <property type="molecule type" value="Genomic_DNA"/>
</dbReference>
<dbReference type="Proteomes" id="UP000199642">
    <property type="component" value="Unassembled WGS sequence"/>
</dbReference>
<dbReference type="STRING" id="435880.SAMN04487988_10624"/>
<dbReference type="InterPro" id="IPR050834">
    <property type="entry name" value="Glycosyltransf_2"/>
</dbReference>
<dbReference type="InterPro" id="IPR001173">
    <property type="entry name" value="Glyco_trans_2-like"/>
</dbReference>
<keyword evidence="3" id="KW-1185">Reference proteome</keyword>
<name>A0A1I2TGX4_9BACT</name>
<gene>
    <name evidence="2" type="ORF">SAMN04487988_10624</name>
</gene>
<evidence type="ECO:0000313" key="2">
    <source>
        <dbReference type="EMBL" id="SFG64148.1"/>
    </source>
</evidence>
<dbReference type="Gene3D" id="3.90.550.10">
    <property type="entry name" value="Spore Coat Polysaccharide Biosynthesis Protein SpsA, Chain A"/>
    <property type="match status" value="1"/>
</dbReference>
<proteinExistence type="predicted"/>
<dbReference type="InterPro" id="IPR029044">
    <property type="entry name" value="Nucleotide-diphossugar_trans"/>
</dbReference>
<dbReference type="SUPFAM" id="SSF53448">
    <property type="entry name" value="Nucleotide-diphospho-sugar transferases"/>
    <property type="match status" value="1"/>
</dbReference>
<feature type="domain" description="Glycosyltransferase 2-like" evidence="1">
    <location>
        <begin position="3"/>
        <end position="127"/>
    </location>
</feature>
<sequence>MFSIIIPLYNKAPYIQRAIDSVLNQRFKEFEIIVVNDGSTDGGENLVRENYGDQVNLLNQTNQGVSSARNKGITQAKFPWIAFLDADDYWHPDYLKLVAQTIHKNPNKGIIGCHYSSGALSIEPQLAYFCLDQYFKQAIYNTRFFTSATCLKKSFFEQKDGFDSNLKLGEDIDVWFRASLFFGDGMYIKNTLVYYGQEDDFAATKKHYAIEQTPILKLLEQNYYTNSKDQSDCTLDTFQVFQSKWVYFNLLLMYYLSENKSKIQIALKNIPIKYSLIHSVYSLPFPLLGKIFRSKVLVRLFRNYMKFCFRYIYT</sequence>
<dbReference type="CDD" id="cd00761">
    <property type="entry name" value="Glyco_tranf_GTA_type"/>
    <property type="match status" value="1"/>
</dbReference>
<dbReference type="RefSeq" id="WP_092791036.1">
    <property type="nucleotide sequence ID" value="NZ_FOPC01000006.1"/>
</dbReference>
<accession>A0A1I2TGX4</accession>
<dbReference type="GO" id="GO:0016740">
    <property type="term" value="F:transferase activity"/>
    <property type="evidence" value="ECO:0007669"/>
    <property type="project" value="UniProtKB-KW"/>
</dbReference>
<dbReference type="PANTHER" id="PTHR43685:SF2">
    <property type="entry name" value="GLYCOSYLTRANSFERASE 2-LIKE DOMAIN-CONTAINING PROTEIN"/>
    <property type="match status" value="1"/>
</dbReference>
<protein>
    <submittedName>
        <fullName evidence="2">Glycosyltransferase involved in cell wall bisynthesis</fullName>
    </submittedName>
</protein>
<evidence type="ECO:0000259" key="1">
    <source>
        <dbReference type="Pfam" id="PF00535"/>
    </source>
</evidence>
<organism evidence="2 3">
    <name type="scientific">Algoriphagus hitonicola</name>
    <dbReference type="NCBI Taxonomy" id="435880"/>
    <lineage>
        <taxon>Bacteria</taxon>
        <taxon>Pseudomonadati</taxon>
        <taxon>Bacteroidota</taxon>
        <taxon>Cytophagia</taxon>
        <taxon>Cytophagales</taxon>
        <taxon>Cyclobacteriaceae</taxon>
        <taxon>Algoriphagus</taxon>
    </lineage>
</organism>
<dbReference type="PANTHER" id="PTHR43685">
    <property type="entry name" value="GLYCOSYLTRANSFERASE"/>
    <property type="match status" value="1"/>
</dbReference>
<dbReference type="Pfam" id="PF00535">
    <property type="entry name" value="Glycos_transf_2"/>
    <property type="match status" value="1"/>
</dbReference>
<evidence type="ECO:0000313" key="3">
    <source>
        <dbReference type="Proteomes" id="UP000199642"/>
    </source>
</evidence>
<dbReference type="OrthoDB" id="6307329at2"/>
<dbReference type="AlphaFoldDB" id="A0A1I2TGX4"/>